<feature type="signal peptide" evidence="1">
    <location>
        <begin position="1"/>
        <end position="19"/>
    </location>
</feature>
<protein>
    <submittedName>
        <fullName evidence="2">Uncharacterized protein</fullName>
    </submittedName>
</protein>
<dbReference type="EMBL" id="JAOZEW010000019">
    <property type="protein sequence ID" value="MCV9929413.1"/>
    <property type="molecule type" value="Genomic_DNA"/>
</dbReference>
<comment type="caution">
    <text evidence="2">The sequence shown here is derived from an EMBL/GenBank/DDBJ whole genome shotgun (WGS) entry which is preliminary data.</text>
</comment>
<organism evidence="2 3">
    <name type="scientific">Flavobacterium shii</name>
    <dbReference type="NCBI Taxonomy" id="2987687"/>
    <lineage>
        <taxon>Bacteria</taxon>
        <taxon>Pseudomonadati</taxon>
        <taxon>Bacteroidota</taxon>
        <taxon>Flavobacteriia</taxon>
        <taxon>Flavobacteriales</taxon>
        <taxon>Flavobacteriaceae</taxon>
        <taxon>Flavobacterium</taxon>
    </lineage>
</organism>
<keyword evidence="3" id="KW-1185">Reference proteome</keyword>
<evidence type="ECO:0000256" key="1">
    <source>
        <dbReference type="SAM" id="SignalP"/>
    </source>
</evidence>
<gene>
    <name evidence="2" type="ORF">OIU83_17240</name>
</gene>
<evidence type="ECO:0000313" key="2">
    <source>
        <dbReference type="EMBL" id="MCV9929413.1"/>
    </source>
</evidence>
<proteinExistence type="predicted"/>
<reference evidence="2" key="1">
    <citation type="submission" date="2022-10" db="EMBL/GenBank/DDBJ databases">
        <title>Two novel species of Flavobacterium.</title>
        <authorList>
            <person name="Liu Q."/>
            <person name="Xin Y.-H."/>
        </authorList>
    </citation>
    <scope>NUCLEOTIDE SEQUENCE</scope>
    <source>
        <strain evidence="2">LS1R49</strain>
    </source>
</reference>
<keyword evidence="1" id="KW-0732">Signal</keyword>
<name>A0A9X3C7V7_9FLAO</name>
<feature type="chain" id="PRO_5040940543" evidence="1">
    <location>
        <begin position="20"/>
        <end position="267"/>
    </location>
</feature>
<sequence length="267" mass="30623">MYKKLIFLIIISSFSTVLSQNNKLPITTINSITLDADQFLGTDSFGFAYLIKNNIIIKTNGKDAYEYKNISLGKIAKVDLENPLKIVLFYEDFNTVILLDNQFNEVNRINFSKNTTPILASGIGIASQNQLWVYNTLNLQIGLYDYLKNEYKTVSTPISGNIKYYQSNFNVFYWIDDKNNWFSCDIFGKISTLGKVLDFDTITLLNNHMYVFKKGNLLFFKDISKPESGDPSQIEVSEKTFTNFYYKDQILSIFTSGGITNYKIIIP</sequence>
<evidence type="ECO:0000313" key="3">
    <source>
        <dbReference type="Proteomes" id="UP001151079"/>
    </source>
</evidence>
<accession>A0A9X3C7V7</accession>
<dbReference type="RefSeq" id="WP_264207503.1">
    <property type="nucleotide sequence ID" value="NZ_JAOZEW010000019.1"/>
</dbReference>
<dbReference type="Proteomes" id="UP001151079">
    <property type="component" value="Unassembled WGS sequence"/>
</dbReference>
<dbReference type="AlphaFoldDB" id="A0A9X3C7V7"/>